<evidence type="ECO:0000313" key="1">
    <source>
        <dbReference type="EMBL" id="QRG06067.1"/>
    </source>
</evidence>
<protein>
    <submittedName>
        <fullName evidence="1">Uncharacterized protein</fullName>
    </submittedName>
</protein>
<sequence>MRMPFSGWSRRRLANVLLAATLLIGLCGLAVFGARAGLHLMENRAIAALAAGRDLPVAEGASPGSCWRALISSSSVTGWMKRSHSSIASCGMARHP</sequence>
<dbReference type="KEGG" id="xdi:EZH22_24235"/>
<dbReference type="EMBL" id="CP063362">
    <property type="protein sequence ID" value="QRG06067.1"/>
    <property type="molecule type" value="Genomic_DNA"/>
</dbReference>
<gene>
    <name evidence="1" type="ORF">EZH22_24235</name>
</gene>
<name>A0A974SI53_9HYPH</name>
<keyword evidence="2" id="KW-1185">Reference proteome</keyword>
<dbReference type="Proteomes" id="UP000596427">
    <property type="component" value="Chromosome"/>
</dbReference>
<dbReference type="AlphaFoldDB" id="A0A974SI53"/>
<proteinExistence type="predicted"/>
<reference evidence="1 2" key="1">
    <citation type="submission" date="2020-10" db="EMBL/GenBank/DDBJ databases">
        <title>Degradation of 1,4-Dioxane by Xanthobacter sp. YN2, via a Novel Group-2 Soluble Di-Iron Monooxygenase.</title>
        <authorList>
            <person name="Ma F."/>
            <person name="Wang Y."/>
            <person name="Yang J."/>
            <person name="Guo H."/>
            <person name="Su D."/>
            <person name="Yu L."/>
        </authorList>
    </citation>
    <scope>NUCLEOTIDE SEQUENCE [LARGE SCALE GENOMIC DNA]</scope>
    <source>
        <strain evidence="1 2">YN2</strain>
    </source>
</reference>
<accession>A0A974SI53</accession>
<evidence type="ECO:0000313" key="2">
    <source>
        <dbReference type="Proteomes" id="UP000596427"/>
    </source>
</evidence>
<organism evidence="1 2">
    <name type="scientific">Xanthobacter dioxanivorans</name>
    <dbReference type="NCBI Taxonomy" id="2528964"/>
    <lineage>
        <taxon>Bacteria</taxon>
        <taxon>Pseudomonadati</taxon>
        <taxon>Pseudomonadota</taxon>
        <taxon>Alphaproteobacteria</taxon>
        <taxon>Hyphomicrobiales</taxon>
        <taxon>Xanthobacteraceae</taxon>
        <taxon>Xanthobacter</taxon>
    </lineage>
</organism>
<dbReference type="RefSeq" id="WP_203192942.1">
    <property type="nucleotide sequence ID" value="NZ_CP063362.1"/>
</dbReference>